<gene>
    <name evidence="1" type="ORF">M8818_003239</name>
</gene>
<dbReference type="EMBL" id="JAMKPW020000013">
    <property type="protein sequence ID" value="KAK8211584.1"/>
    <property type="molecule type" value="Genomic_DNA"/>
</dbReference>
<dbReference type="Proteomes" id="UP001320706">
    <property type="component" value="Unassembled WGS sequence"/>
</dbReference>
<sequence length="361" mass="39753">MFGAYQRLQPMMAILPCFKGRSATDARDIVYSARGLAADGERYPSPDYNKSTKDVFIEYAVTTIELRYYTLTPLLAQAGVCLQNPVSCLPSWVPDWSFDCTGHYKYDAHRDNDMPYDIPEAEDSRLRTTSVCRRHFHPVTVYNDGDDLVLHVQGTALDGIKAIGQPVLDILISASKLALAKSRASGRANISTNISREMVAAYYMHLIDYLDENEHGTSLESSAEPDLMSTTLTSDAPSHLIETDSIRQNVWKIAAIFDIGSVSSHVGTTARPHLESILHNSNDDLMRNRTFCRTAQGTPAIVPDCTKAGDVVVALDGVAFPVVLRKRPEGGHIMIGELATTGEGPAYITPDPADMVDFYIY</sequence>
<organism evidence="1 2">
    <name type="scientific">Zalaria obscura</name>
    <dbReference type="NCBI Taxonomy" id="2024903"/>
    <lineage>
        <taxon>Eukaryota</taxon>
        <taxon>Fungi</taxon>
        <taxon>Dikarya</taxon>
        <taxon>Ascomycota</taxon>
        <taxon>Pezizomycotina</taxon>
        <taxon>Dothideomycetes</taxon>
        <taxon>Dothideomycetidae</taxon>
        <taxon>Dothideales</taxon>
        <taxon>Zalariaceae</taxon>
        <taxon>Zalaria</taxon>
    </lineage>
</organism>
<accession>A0ACC3SFE4</accession>
<evidence type="ECO:0000313" key="1">
    <source>
        <dbReference type="EMBL" id="KAK8211584.1"/>
    </source>
</evidence>
<reference evidence="1" key="1">
    <citation type="submission" date="2024-02" db="EMBL/GenBank/DDBJ databases">
        <title>Metagenome Assembled Genome of Zalaria obscura JY119.</title>
        <authorList>
            <person name="Vighnesh L."/>
            <person name="Jagadeeshwari U."/>
            <person name="Venkata Ramana C."/>
            <person name="Sasikala C."/>
        </authorList>
    </citation>
    <scope>NUCLEOTIDE SEQUENCE</scope>
    <source>
        <strain evidence="1">JY119</strain>
    </source>
</reference>
<name>A0ACC3SFE4_9PEZI</name>
<comment type="caution">
    <text evidence="1">The sequence shown here is derived from an EMBL/GenBank/DDBJ whole genome shotgun (WGS) entry which is preliminary data.</text>
</comment>
<protein>
    <submittedName>
        <fullName evidence="1">Uncharacterized protein</fullName>
    </submittedName>
</protein>
<proteinExistence type="predicted"/>
<evidence type="ECO:0000313" key="2">
    <source>
        <dbReference type="Proteomes" id="UP001320706"/>
    </source>
</evidence>
<keyword evidence="2" id="KW-1185">Reference proteome</keyword>